<dbReference type="GO" id="GO:0005634">
    <property type="term" value="C:nucleus"/>
    <property type="evidence" value="ECO:0007669"/>
    <property type="project" value="UniProtKB-SubCell"/>
</dbReference>
<dbReference type="STRING" id="1073089.A0A1L9RBA6"/>
<evidence type="ECO:0000256" key="3">
    <source>
        <dbReference type="ARBA" id="ARBA00023015"/>
    </source>
</evidence>
<evidence type="ECO:0000256" key="5">
    <source>
        <dbReference type="ARBA" id="ARBA00023163"/>
    </source>
</evidence>
<dbReference type="InterPro" id="IPR007219">
    <property type="entry name" value="XnlR_reg_dom"/>
</dbReference>
<evidence type="ECO:0000256" key="7">
    <source>
        <dbReference type="SAM" id="MobiDB-lite"/>
    </source>
</evidence>
<protein>
    <recommendedName>
        <fullName evidence="8">Zn(2)-C6 fungal-type domain-containing protein</fullName>
    </recommendedName>
</protein>
<dbReference type="Pfam" id="PF00172">
    <property type="entry name" value="Zn_clus"/>
    <property type="match status" value="1"/>
</dbReference>
<dbReference type="SMART" id="SM00066">
    <property type="entry name" value="GAL4"/>
    <property type="match status" value="1"/>
</dbReference>
<dbReference type="CDD" id="cd12148">
    <property type="entry name" value="fungal_TF_MHR"/>
    <property type="match status" value="1"/>
</dbReference>
<evidence type="ECO:0000256" key="4">
    <source>
        <dbReference type="ARBA" id="ARBA00023125"/>
    </source>
</evidence>
<feature type="domain" description="Zn(2)-C6 fungal-type" evidence="8">
    <location>
        <begin position="15"/>
        <end position="45"/>
    </location>
</feature>
<proteinExistence type="predicted"/>
<dbReference type="GO" id="GO:0000981">
    <property type="term" value="F:DNA-binding transcription factor activity, RNA polymerase II-specific"/>
    <property type="evidence" value="ECO:0007669"/>
    <property type="project" value="InterPro"/>
</dbReference>
<dbReference type="CDD" id="cd00067">
    <property type="entry name" value="GAL4"/>
    <property type="match status" value="1"/>
</dbReference>
<dbReference type="SUPFAM" id="SSF57701">
    <property type="entry name" value="Zn2/Cys6 DNA-binding domain"/>
    <property type="match status" value="1"/>
</dbReference>
<reference evidence="10" key="1">
    <citation type="journal article" date="2017" name="Genome Biol.">
        <title>Comparative genomics reveals high biological diversity and specific adaptations in the industrially and medically important fungal genus Aspergillus.</title>
        <authorList>
            <person name="de Vries R.P."/>
            <person name="Riley R."/>
            <person name="Wiebenga A."/>
            <person name="Aguilar-Osorio G."/>
            <person name="Amillis S."/>
            <person name="Uchima C.A."/>
            <person name="Anderluh G."/>
            <person name="Asadollahi M."/>
            <person name="Askin M."/>
            <person name="Barry K."/>
            <person name="Battaglia E."/>
            <person name="Bayram O."/>
            <person name="Benocci T."/>
            <person name="Braus-Stromeyer S.A."/>
            <person name="Caldana C."/>
            <person name="Canovas D."/>
            <person name="Cerqueira G.C."/>
            <person name="Chen F."/>
            <person name="Chen W."/>
            <person name="Choi C."/>
            <person name="Clum A."/>
            <person name="Dos Santos R.A."/>
            <person name="Damasio A.R."/>
            <person name="Diallinas G."/>
            <person name="Emri T."/>
            <person name="Fekete E."/>
            <person name="Flipphi M."/>
            <person name="Freyberg S."/>
            <person name="Gallo A."/>
            <person name="Gournas C."/>
            <person name="Habgood R."/>
            <person name="Hainaut M."/>
            <person name="Harispe M.L."/>
            <person name="Henrissat B."/>
            <person name="Hilden K.S."/>
            <person name="Hope R."/>
            <person name="Hossain A."/>
            <person name="Karabika E."/>
            <person name="Karaffa L."/>
            <person name="Karanyi Z."/>
            <person name="Krasevec N."/>
            <person name="Kuo A."/>
            <person name="Kusch H."/>
            <person name="LaButti K."/>
            <person name="Lagendijk E.L."/>
            <person name="Lapidus A."/>
            <person name="Levasseur A."/>
            <person name="Lindquist E."/>
            <person name="Lipzen A."/>
            <person name="Logrieco A.F."/>
            <person name="MacCabe A."/>
            <person name="Maekelae M.R."/>
            <person name="Malavazi I."/>
            <person name="Melin P."/>
            <person name="Meyer V."/>
            <person name="Mielnichuk N."/>
            <person name="Miskei M."/>
            <person name="Molnar A.P."/>
            <person name="Mule G."/>
            <person name="Ngan C.Y."/>
            <person name="Orejas M."/>
            <person name="Orosz E."/>
            <person name="Ouedraogo J.P."/>
            <person name="Overkamp K.M."/>
            <person name="Park H.-S."/>
            <person name="Perrone G."/>
            <person name="Piumi F."/>
            <person name="Punt P.J."/>
            <person name="Ram A.F."/>
            <person name="Ramon A."/>
            <person name="Rauscher S."/>
            <person name="Record E."/>
            <person name="Riano-Pachon D.M."/>
            <person name="Robert V."/>
            <person name="Roehrig J."/>
            <person name="Ruller R."/>
            <person name="Salamov A."/>
            <person name="Salih N.S."/>
            <person name="Samson R.A."/>
            <person name="Sandor E."/>
            <person name="Sanguinetti M."/>
            <person name="Schuetze T."/>
            <person name="Sepcic K."/>
            <person name="Shelest E."/>
            <person name="Sherlock G."/>
            <person name="Sophianopoulou V."/>
            <person name="Squina F.M."/>
            <person name="Sun H."/>
            <person name="Susca A."/>
            <person name="Todd R.B."/>
            <person name="Tsang A."/>
            <person name="Unkles S.E."/>
            <person name="van de Wiele N."/>
            <person name="van Rossen-Uffink D."/>
            <person name="Oliveira J.V."/>
            <person name="Vesth T.C."/>
            <person name="Visser J."/>
            <person name="Yu J.-H."/>
            <person name="Zhou M."/>
            <person name="Andersen M.R."/>
            <person name="Archer D.B."/>
            <person name="Baker S.E."/>
            <person name="Benoit I."/>
            <person name="Brakhage A.A."/>
            <person name="Braus G.H."/>
            <person name="Fischer R."/>
            <person name="Frisvad J.C."/>
            <person name="Goldman G.H."/>
            <person name="Houbraken J."/>
            <person name="Oakley B."/>
            <person name="Pocsi I."/>
            <person name="Scazzocchio C."/>
            <person name="Seiboth B."/>
            <person name="vanKuyk P.A."/>
            <person name="Wortman J."/>
            <person name="Dyer P.S."/>
            <person name="Grigoriev I.V."/>
        </authorList>
    </citation>
    <scope>NUCLEOTIDE SEQUENCE [LARGE SCALE GENOMIC DNA]</scope>
    <source>
        <strain evidence="10">DTO 134E9</strain>
    </source>
</reference>
<dbReference type="PANTHER" id="PTHR47338">
    <property type="entry name" value="ZN(II)2CYS6 TRANSCRIPTION FACTOR (EUROFUNG)-RELATED"/>
    <property type="match status" value="1"/>
</dbReference>
<dbReference type="AlphaFoldDB" id="A0A1L9RBA6"/>
<dbReference type="GO" id="GO:0008270">
    <property type="term" value="F:zinc ion binding"/>
    <property type="evidence" value="ECO:0007669"/>
    <property type="project" value="InterPro"/>
</dbReference>
<dbReference type="PROSITE" id="PS00463">
    <property type="entry name" value="ZN2_CY6_FUNGAL_1"/>
    <property type="match status" value="1"/>
</dbReference>
<dbReference type="InterPro" id="IPR050815">
    <property type="entry name" value="TF_fung"/>
</dbReference>
<keyword evidence="3" id="KW-0805">Transcription regulation</keyword>
<sequence length="733" mass="81487">MSSPSNNNPEISITACQRCRDSKLKCSREHPSCTRCQRAKANCVYPSPPDRKRLRQERNSPRSERATASKRQKSNLSRSAGDTSPSSENRSQVSARRVLGQEADAQPPTTPITYLPRVSGGEHSTRALNARENSLNSHSLSANPVHLPSESYPNQLRNADIEASEVEVVRDENSALPSRAVGLSLLEIYFTRAYNASLLFCKPLLFQEYLEGKVPTPLLKAIFALAALFLTPENDHRNVSPELSELKSLTIFHSRSLPWAKAAMKEVMVLIVEQPSLAAAQTLECVGLYWFGFGDYKRGDLCLSLAYRCCAILGYNSKMATALGKHDLTLDSELNRRCSWACWASMCIAAQPEAYVRSAWLEMAMVPLPAIIKSANSSWEVIPLEKMDQEWSGISISSESEVDTPPPIEAALVKILGVWAKVQLFVDDCLSYSSNQKIEKLSGLSQMLKAVYDSTTPTRTYMKTMTASDYAHRILTFDAIYHLSQVTLHSTVVPLFSGSPVDPTKDPGTVRTSAKEVMHHADSFASLLTSYLEGESDITYLSPLVAYGAFATAVVFLAFEKSCQDKSSASFAIEGYTGSSNRVSTVKAIVEMLDSLRVYWRVLQRPWERLSFALKSGFSSSLDDVNFQPRTEARGSLDDYGPSPTQENSYMQQPILHDRLSSDLGTLESSLYQPMEESTVTTRDIQTPINNLSTGPIDILDDDWWNMSLAATDNGYLVDFQPPNFFRQGWNYF</sequence>
<dbReference type="GO" id="GO:0003677">
    <property type="term" value="F:DNA binding"/>
    <property type="evidence" value="ECO:0007669"/>
    <property type="project" value="UniProtKB-KW"/>
</dbReference>
<dbReference type="GeneID" id="63749355"/>
<keyword evidence="6" id="KW-0539">Nucleus</keyword>
<name>A0A1L9RBA6_ASPWE</name>
<dbReference type="Proteomes" id="UP000184383">
    <property type="component" value="Unassembled WGS sequence"/>
</dbReference>
<dbReference type="OrthoDB" id="309640at2759"/>
<evidence type="ECO:0000313" key="10">
    <source>
        <dbReference type="Proteomes" id="UP000184383"/>
    </source>
</evidence>
<accession>A0A1L9RBA6</accession>
<dbReference type="VEuPathDB" id="FungiDB:ASPWEDRAFT_31144"/>
<keyword evidence="2" id="KW-0479">Metal-binding</keyword>
<dbReference type="Pfam" id="PF04082">
    <property type="entry name" value="Fungal_trans"/>
    <property type="match status" value="1"/>
</dbReference>
<dbReference type="InterPro" id="IPR001138">
    <property type="entry name" value="Zn2Cys6_DnaBD"/>
</dbReference>
<dbReference type="EMBL" id="KV878215">
    <property type="protein sequence ID" value="OJJ32212.1"/>
    <property type="molecule type" value="Genomic_DNA"/>
</dbReference>
<feature type="compositionally biased region" description="Basic and acidic residues" evidence="7">
    <location>
        <begin position="56"/>
        <end position="67"/>
    </location>
</feature>
<evidence type="ECO:0000259" key="8">
    <source>
        <dbReference type="PROSITE" id="PS50048"/>
    </source>
</evidence>
<dbReference type="Gene3D" id="4.10.240.10">
    <property type="entry name" value="Zn(2)-C6 fungal-type DNA-binding domain"/>
    <property type="match status" value="1"/>
</dbReference>
<feature type="region of interest" description="Disordered" evidence="7">
    <location>
        <begin position="42"/>
        <end position="123"/>
    </location>
</feature>
<dbReference type="GO" id="GO:0006351">
    <property type="term" value="P:DNA-templated transcription"/>
    <property type="evidence" value="ECO:0007669"/>
    <property type="project" value="InterPro"/>
</dbReference>
<feature type="compositionally biased region" description="Polar residues" evidence="7">
    <location>
        <begin position="74"/>
        <end position="94"/>
    </location>
</feature>
<organism evidence="9 10">
    <name type="scientific">Aspergillus wentii DTO 134E9</name>
    <dbReference type="NCBI Taxonomy" id="1073089"/>
    <lineage>
        <taxon>Eukaryota</taxon>
        <taxon>Fungi</taxon>
        <taxon>Dikarya</taxon>
        <taxon>Ascomycota</taxon>
        <taxon>Pezizomycotina</taxon>
        <taxon>Eurotiomycetes</taxon>
        <taxon>Eurotiomycetidae</taxon>
        <taxon>Eurotiales</taxon>
        <taxon>Aspergillaceae</taxon>
        <taxon>Aspergillus</taxon>
        <taxon>Aspergillus subgen. Cremei</taxon>
    </lineage>
</organism>
<evidence type="ECO:0000313" key="9">
    <source>
        <dbReference type="EMBL" id="OJJ32212.1"/>
    </source>
</evidence>
<evidence type="ECO:0000256" key="6">
    <source>
        <dbReference type="ARBA" id="ARBA00023242"/>
    </source>
</evidence>
<keyword evidence="10" id="KW-1185">Reference proteome</keyword>
<keyword evidence="5" id="KW-0804">Transcription</keyword>
<evidence type="ECO:0000256" key="1">
    <source>
        <dbReference type="ARBA" id="ARBA00004123"/>
    </source>
</evidence>
<keyword evidence="4" id="KW-0238">DNA-binding</keyword>
<dbReference type="InterPro" id="IPR036864">
    <property type="entry name" value="Zn2-C6_fun-type_DNA-bd_sf"/>
</dbReference>
<comment type="subcellular location">
    <subcellularLocation>
        <location evidence="1">Nucleus</location>
    </subcellularLocation>
</comment>
<dbReference type="RefSeq" id="XP_040685889.1">
    <property type="nucleotide sequence ID" value="XM_040833507.1"/>
</dbReference>
<evidence type="ECO:0000256" key="2">
    <source>
        <dbReference type="ARBA" id="ARBA00022723"/>
    </source>
</evidence>
<dbReference type="PROSITE" id="PS50048">
    <property type="entry name" value="ZN2_CY6_FUNGAL_2"/>
    <property type="match status" value="1"/>
</dbReference>
<dbReference type="PANTHER" id="PTHR47338:SF5">
    <property type="entry name" value="ZN(II)2CYS6 TRANSCRIPTION FACTOR (EUROFUNG)"/>
    <property type="match status" value="1"/>
</dbReference>
<gene>
    <name evidence="9" type="ORF">ASPWEDRAFT_31144</name>
</gene>